<dbReference type="InterPro" id="IPR027417">
    <property type="entry name" value="P-loop_NTPase"/>
</dbReference>
<dbReference type="InterPro" id="IPR024034">
    <property type="entry name" value="ATPase_F1/V1_b/a_C"/>
</dbReference>
<evidence type="ECO:0000256" key="6">
    <source>
        <dbReference type="ARBA" id="ARBA00022967"/>
    </source>
</evidence>
<keyword evidence="10" id="KW-0066">ATP synthesis</keyword>
<feature type="domain" description="ATP synthase A/B type C-terminal" evidence="11">
    <location>
        <begin position="246"/>
        <end position="317"/>
    </location>
</feature>
<dbReference type="InterPro" id="IPR020003">
    <property type="entry name" value="ATPase_a/bsu_AS"/>
</dbReference>
<keyword evidence="4" id="KW-0547">Nucleotide-binding</keyword>
<reference evidence="12" key="1">
    <citation type="submission" date="2021-03" db="EMBL/GenBank/DDBJ databases">
        <title>Antimicrobial resistance genes in bacteria isolated from Japanese honey, and their potential for conferring macrolide and lincosamide resistance in the American foulbrood pathogen Paenibacillus larvae.</title>
        <authorList>
            <person name="Okamoto M."/>
            <person name="Kumagai M."/>
            <person name="Kanamori H."/>
            <person name="Takamatsu D."/>
        </authorList>
    </citation>
    <scope>NUCLEOTIDE SEQUENCE</scope>
    <source>
        <strain evidence="12">J2TS6</strain>
    </source>
</reference>
<protein>
    <recommendedName>
        <fullName evidence="11">ATP synthase A/B type C-terminal domain-containing protein</fullName>
    </recommendedName>
</protein>
<evidence type="ECO:0000256" key="9">
    <source>
        <dbReference type="ARBA" id="ARBA00023196"/>
    </source>
</evidence>
<gene>
    <name evidence="12" type="ORF">J2TS6_03460</name>
</gene>
<comment type="similarity">
    <text evidence="2">Belongs to the ATPase alpha/beta chains family.</text>
</comment>
<keyword evidence="9" id="KW-0139">CF(1)</keyword>
<dbReference type="Proteomes" id="UP000679779">
    <property type="component" value="Unassembled WGS sequence"/>
</dbReference>
<dbReference type="EMBL" id="BORQ01000001">
    <property type="protein sequence ID" value="GIO29205.1"/>
    <property type="molecule type" value="Genomic_DNA"/>
</dbReference>
<evidence type="ECO:0000256" key="8">
    <source>
        <dbReference type="ARBA" id="ARBA00023136"/>
    </source>
</evidence>
<keyword evidence="3" id="KW-0813">Transport</keyword>
<sequence>MEELHLNVSLLRARIPNLTVAARSAGLRPATVSNLCTGKIPVGRAEVRTLAALASLAGCTMDELIIRGNPLGMLETGIKVLDLLAPLVKGGSIGLVARQNVGQLALLTELMHRFKTMDYATVFWKPAEHTKGIEELFHEAEAVCDTAAETYERILQYAKSRDVILGADRAMVLSGELFDLEEQLKSAGIRPVTTILVDVSGESVDEELPFGPLDTFLRFDAELTTRGLFPAIDPVASTSVMLEGGQLEPLHLSIQQQAKKLMRRYRDLRPLFHFRGEEKLPESERVLFKRGERLEAYLSQPFYIAEPYTRKKAEWIPLRDTLEDVRIILEGGADHVPVKDIHFTGRLMAKA</sequence>
<dbReference type="Gene3D" id="1.10.1140.10">
    <property type="entry name" value="Bovine Mitochondrial F1-atpase, Atp Synthase Beta Chain, Chain D, domain 3"/>
    <property type="match status" value="1"/>
</dbReference>
<keyword evidence="8" id="KW-0472">Membrane</keyword>
<evidence type="ECO:0000259" key="11">
    <source>
        <dbReference type="Pfam" id="PF22919"/>
    </source>
</evidence>
<evidence type="ECO:0000313" key="13">
    <source>
        <dbReference type="Proteomes" id="UP000679779"/>
    </source>
</evidence>
<keyword evidence="5" id="KW-0067">ATP-binding</keyword>
<evidence type="ECO:0000256" key="2">
    <source>
        <dbReference type="ARBA" id="ARBA00008936"/>
    </source>
</evidence>
<dbReference type="AlphaFoldDB" id="A0A919XDW2"/>
<dbReference type="GO" id="GO:0005524">
    <property type="term" value="F:ATP binding"/>
    <property type="evidence" value="ECO:0007669"/>
    <property type="project" value="UniProtKB-KW"/>
</dbReference>
<dbReference type="GO" id="GO:0046933">
    <property type="term" value="F:proton-transporting ATP synthase activity, rotational mechanism"/>
    <property type="evidence" value="ECO:0007669"/>
    <property type="project" value="TreeGrafter"/>
</dbReference>
<accession>A0A919XDW2</accession>
<dbReference type="GO" id="GO:0045259">
    <property type="term" value="C:proton-transporting ATP synthase complex"/>
    <property type="evidence" value="ECO:0007669"/>
    <property type="project" value="UniProtKB-KW"/>
</dbReference>
<comment type="subcellular location">
    <subcellularLocation>
        <location evidence="1">Membrane</location>
    </subcellularLocation>
</comment>
<dbReference type="RefSeq" id="WP_160042242.1">
    <property type="nucleotide sequence ID" value="NZ_BORQ01000001.1"/>
</dbReference>
<dbReference type="PROSITE" id="PS00152">
    <property type="entry name" value="ATPASE_ALPHA_BETA"/>
    <property type="match status" value="1"/>
</dbReference>
<dbReference type="Pfam" id="PF22919">
    <property type="entry name" value="ATP-synt_VA_C"/>
    <property type="match status" value="1"/>
</dbReference>
<dbReference type="InterPro" id="IPR055190">
    <property type="entry name" value="ATP-synt_VA_C"/>
</dbReference>
<keyword evidence="13" id="KW-1185">Reference proteome</keyword>
<evidence type="ECO:0000256" key="1">
    <source>
        <dbReference type="ARBA" id="ARBA00004370"/>
    </source>
</evidence>
<evidence type="ECO:0000256" key="5">
    <source>
        <dbReference type="ARBA" id="ARBA00022840"/>
    </source>
</evidence>
<comment type="caution">
    <text evidence="12">The sequence shown here is derived from an EMBL/GenBank/DDBJ whole genome shotgun (WGS) entry which is preliminary data.</text>
</comment>
<evidence type="ECO:0000313" key="12">
    <source>
        <dbReference type="EMBL" id="GIO29205.1"/>
    </source>
</evidence>
<evidence type="ECO:0000256" key="7">
    <source>
        <dbReference type="ARBA" id="ARBA00023065"/>
    </source>
</evidence>
<keyword evidence="6" id="KW-1278">Translocase</keyword>
<evidence type="ECO:0000256" key="3">
    <source>
        <dbReference type="ARBA" id="ARBA00022448"/>
    </source>
</evidence>
<proteinExistence type="inferred from homology"/>
<dbReference type="PANTHER" id="PTHR15184">
    <property type="entry name" value="ATP SYNTHASE"/>
    <property type="match status" value="1"/>
</dbReference>
<name>A0A919XDW2_9BACL</name>
<dbReference type="SUPFAM" id="SSF47917">
    <property type="entry name" value="C-terminal domain of alpha and beta subunits of F1 ATP synthase"/>
    <property type="match status" value="1"/>
</dbReference>
<dbReference type="SUPFAM" id="SSF52540">
    <property type="entry name" value="P-loop containing nucleoside triphosphate hydrolases"/>
    <property type="match status" value="1"/>
</dbReference>
<dbReference type="InterPro" id="IPR050053">
    <property type="entry name" value="ATPase_alpha/beta_chains"/>
</dbReference>
<organism evidence="12 13">
    <name type="scientific">Paenibacillus albilobatus</name>
    <dbReference type="NCBI Taxonomy" id="2716884"/>
    <lineage>
        <taxon>Bacteria</taxon>
        <taxon>Bacillati</taxon>
        <taxon>Bacillota</taxon>
        <taxon>Bacilli</taxon>
        <taxon>Bacillales</taxon>
        <taxon>Paenibacillaceae</taxon>
        <taxon>Paenibacillus</taxon>
    </lineage>
</organism>
<dbReference type="PANTHER" id="PTHR15184:SF71">
    <property type="entry name" value="ATP SYNTHASE SUBUNIT BETA, MITOCHONDRIAL"/>
    <property type="match status" value="1"/>
</dbReference>
<keyword evidence="7" id="KW-0406">Ion transport</keyword>
<evidence type="ECO:0000256" key="4">
    <source>
        <dbReference type="ARBA" id="ARBA00022741"/>
    </source>
</evidence>
<evidence type="ECO:0000256" key="10">
    <source>
        <dbReference type="ARBA" id="ARBA00023310"/>
    </source>
</evidence>
<dbReference type="Gene3D" id="3.40.50.300">
    <property type="entry name" value="P-loop containing nucleotide triphosphate hydrolases"/>
    <property type="match status" value="1"/>
</dbReference>